<accession>A0ABM3KAK9</accession>
<evidence type="ECO:0000313" key="2">
    <source>
        <dbReference type="Proteomes" id="UP001652620"/>
    </source>
</evidence>
<organism evidence="2 3">
    <name type="scientific">Bactrocera dorsalis</name>
    <name type="common">Oriental fruit fly</name>
    <name type="synonym">Dacus dorsalis</name>
    <dbReference type="NCBI Taxonomy" id="27457"/>
    <lineage>
        <taxon>Eukaryota</taxon>
        <taxon>Metazoa</taxon>
        <taxon>Ecdysozoa</taxon>
        <taxon>Arthropoda</taxon>
        <taxon>Hexapoda</taxon>
        <taxon>Insecta</taxon>
        <taxon>Pterygota</taxon>
        <taxon>Neoptera</taxon>
        <taxon>Endopterygota</taxon>
        <taxon>Diptera</taxon>
        <taxon>Brachycera</taxon>
        <taxon>Muscomorpha</taxon>
        <taxon>Tephritoidea</taxon>
        <taxon>Tephritidae</taxon>
        <taxon>Bactrocera</taxon>
        <taxon>Bactrocera</taxon>
    </lineage>
</organism>
<dbReference type="Proteomes" id="UP001652620">
    <property type="component" value="Chromosome 1"/>
</dbReference>
<dbReference type="RefSeq" id="XP_049318510.1">
    <property type="nucleotide sequence ID" value="XM_049462553.1"/>
</dbReference>
<keyword evidence="2" id="KW-1185">Reference proteome</keyword>
<reference evidence="3" key="2">
    <citation type="submission" date="2025-08" db="UniProtKB">
        <authorList>
            <consortium name="RefSeq"/>
        </authorList>
    </citation>
    <scope>IDENTIFICATION</scope>
    <source>
        <tissue evidence="3">Adult</tissue>
    </source>
</reference>
<dbReference type="RefSeq" id="XP_011201774.2">
    <property type="nucleotide sequence ID" value="XM_011203472.4"/>
</dbReference>
<protein>
    <submittedName>
        <fullName evidence="3">Uncharacterized protein LOC125775258</fullName>
    </submittedName>
</protein>
<reference evidence="2" key="1">
    <citation type="submission" date="2025-05" db="UniProtKB">
        <authorList>
            <consortium name="RefSeq"/>
        </authorList>
    </citation>
    <scope>NUCLEOTIDE SEQUENCE [LARGE SCALE GENOMIC DNA]</scope>
</reference>
<evidence type="ECO:0000256" key="1">
    <source>
        <dbReference type="SAM" id="MobiDB-lite"/>
    </source>
</evidence>
<feature type="region of interest" description="Disordered" evidence="1">
    <location>
        <begin position="1"/>
        <end position="20"/>
    </location>
</feature>
<proteinExistence type="predicted"/>
<sequence>MVQKHRSVSKATLAKDVSPMRNMTINKQALASSPANGMTQSFGGRLCVPSATSSSCNSADKWKYNNMVNNQREQFNSLHFC</sequence>
<evidence type="ECO:0000313" key="3">
    <source>
        <dbReference type="RefSeq" id="XP_049318510.1"/>
    </source>
</evidence>
<dbReference type="GeneID" id="125775258"/>
<name>A0ABM3KAK9_BACDO</name>
<gene>
    <name evidence="3" type="primary">LOC125775258</name>
</gene>